<keyword evidence="4" id="KW-1185">Reference proteome</keyword>
<sequence>MGSVVASRRGVTGSVLATCSIVGRDAALPLPGRCPGERQGTALRLGAVTHAAKRLALETLGWTVLVLGILALFLPGPGLLLTLAGLVLLSTQYPWARRLLEPVRVRAWQAAVEGTQSWLRITLSVLAALSVAAVGVFWVASPPRPHWWPVHEALWLFGGPAVGITMILSSVLGLGLLAFSVHRFYRRPAAVAEVAAMRARYRVRVAFRRRARHRLSRMHDEHRPPSLPRRPRGARRARRS</sequence>
<dbReference type="Proteomes" id="UP000253790">
    <property type="component" value="Chromosome"/>
</dbReference>
<evidence type="ECO:0000256" key="2">
    <source>
        <dbReference type="SAM" id="Phobius"/>
    </source>
</evidence>
<dbReference type="KEGG" id="orn:DV701_00150"/>
<keyword evidence="2" id="KW-1133">Transmembrane helix</keyword>
<name>A0A345NIF1_9MICO</name>
<feature type="region of interest" description="Disordered" evidence="1">
    <location>
        <begin position="216"/>
        <end position="240"/>
    </location>
</feature>
<gene>
    <name evidence="3" type="ORF">DV701_00150</name>
</gene>
<dbReference type="InterPro" id="IPR019099">
    <property type="entry name" value="Uncharacterised_PGPGW_TM"/>
</dbReference>
<evidence type="ECO:0000256" key="1">
    <source>
        <dbReference type="SAM" id="MobiDB-lite"/>
    </source>
</evidence>
<dbReference type="EMBL" id="CP031229">
    <property type="protein sequence ID" value="AXH94809.1"/>
    <property type="molecule type" value="Genomic_DNA"/>
</dbReference>
<feature type="compositionally biased region" description="Basic residues" evidence="1">
    <location>
        <begin position="229"/>
        <end position="240"/>
    </location>
</feature>
<organism evidence="3 4">
    <name type="scientific">Ornithinimicrobium avium</name>
    <dbReference type="NCBI Taxonomy" id="2283195"/>
    <lineage>
        <taxon>Bacteria</taxon>
        <taxon>Bacillati</taxon>
        <taxon>Actinomycetota</taxon>
        <taxon>Actinomycetes</taxon>
        <taxon>Micrococcales</taxon>
        <taxon>Ornithinimicrobiaceae</taxon>
        <taxon>Ornithinimicrobium</taxon>
    </lineage>
</organism>
<feature type="transmembrane region" description="Helical" evidence="2">
    <location>
        <begin position="153"/>
        <end position="179"/>
    </location>
</feature>
<proteinExistence type="predicted"/>
<dbReference type="AlphaFoldDB" id="A0A345NIF1"/>
<keyword evidence="2" id="KW-0812">Transmembrane</keyword>
<dbReference type="Pfam" id="PF09656">
    <property type="entry name" value="PGPGW"/>
    <property type="match status" value="1"/>
</dbReference>
<evidence type="ECO:0000313" key="4">
    <source>
        <dbReference type="Proteomes" id="UP000253790"/>
    </source>
</evidence>
<accession>A0A345NIF1</accession>
<evidence type="ECO:0000313" key="3">
    <source>
        <dbReference type="EMBL" id="AXH94809.1"/>
    </source>
</evidence>
<dbReference type="OrthoDB" id="4774258at2"/>
<keyword evidence="2" id="KW-0472">Membrane</keyword>
<protein>
    <submittedName>
        <fullName evidence="3">Uncharacterized protein</fullName>
    </submittedName>
</protein>
<feature type="transmembrane region" description="Helical" evidence="2">
    <location>
        <begin position="117"/>
        <end position="141"/>
    </location>
</feature>
<reference evidence="3 4" key="1">
    <citation type="submission" date="2018-07" db="EMBL/GenBank/DDBJ databases">
        <title>Complete genome sequencing of Ornithinimicrobium sp. AMA3305.</title>
        <authorList>
            <person name="Bae J.-W."/>
        </authorList>
    </citation>
    <scope>NUCLEOTIDE SEQUENCE [LARGE SCALE GENOMIC DNA]</scope>
    <source>
        <strain evidence="3 4">AMA3305</strain>
    </source>
</reference>